<evidence type="ECO:0000256" key="4">
    <source>
        <dbReference type="ARBA" id="ARBA00023163"/>
    </source>
</evidence>
<keyword evidence="5" id="KW-0539">Nucleus</keyword>
<dbReference type="InterPro" id="IPR050987">
    <property type="entry name" value="AtrR-like"/>
</dbReference>
<evidence type="ECO:0000313" key="9">
    <source>
        <dbReference type="Proteomes" id="UP000234275"/>
    </source>
</evidence>
<accession>A0A2I2GQP5</accession>
<keyword evidence="3" id="KW-0238">DNA-binding</keyword>
<organism evidence="8 9">
    <name type="scientific">Aspergillus steynii IBT 23096</name>
    <dbReference type="NCBI Taxonomy" id="1392250"/>
    <lineage>
        <taxon>Eukaryota</taxon>
        <taxon>Fungi</taxon>
        <taxon>Dikarya</taxon>
        <taxon>Ascomycota</taxon>
        <taxon>Pezizomycotina</taxon>
        <taxon>Eurotiomycetes</taxon>
        <taxon>Eurotiomycetidae</taxon>
        <taxon>Eurotiales</taxon>
        <taxon>Aspergillaceae</taxon>
        <taxon>Aspergillus</taxon>
        <taxon>Aspergillus subgen. Circumdati</taxon>
    </lineage>
</organism>
<dbReference type="SMART" id="SM00906">
    <property type="entry name" value="Fungal_trans"/>
    <property type="match status" value="1"/>
</dbReference>
<sequence length="608" mass="68482">MLELHNCTDSLHTLQISASSATSRFTELTRVCKQADQNTIGLSPGYVHTAGEATTIIRRELDSNSSLSDGRRRVLESALSLIGHFKDASHSAGNASYDSDPEDEQSSGDISSELLVMMLYTTPNCPNSWSLFWPDHIPQQKFEQMCLTLMHGKANGQTVCHYEISVFARAVNYVNRWLRVSDSSELSKALEEFKRKYTAAGLRALRRLNVLNSPSLSLLQTLISGAQLLQLLGDASQAWTLTSFASRVMVALGYHNLTPQALKENEHSVEIRHCLYYCYYLDKALSMLLVRPPSLPDLNVEPVSLIELKPTEPLKIKMGILLKLSRVQDGVLLLLIKGDKLTEAEASATIPVLKLELQDIWKESCEARLQSSDAPEWRLEWNALDFTYHAIATTVLRLNSTSLHDHQIREQCLLHARKALSAMSALLNHILDGQRLYMDFLFWTILLYPLTPFFIVFCNVLATSNEQDYHTLTQIMTALSRIKDNNSFVSGLYGLLSQFMDLCGQLEAFVEHNHSEKNALDSVPNISERPRPIQPQNVDSISYGPQSRNFWDMHILDDGTDGGLSLAEEECHGGLGQLRPSMWDDNLMWELFNTQPSIEWFDMTQGSL</sequence>
<reference evidence="8 9" key="1">
    <citation type="submission" date="2016-12" db="EMBL/GenBank/DDBJ databases">
        <title>The genomes of Aspergillus section Nigri reveals drivers in fungal speciation.</title>
        <authorList>
            <consortium name="DOE Joint Genome Institute"/>
            <person name="Vesth T.C."/>
            <person name="Nybo J."/>
            <person name="Theobald S."/>
            <person name="Brandl J."/>
            <person name="Frisvad J.C."/>
            <person name="Nielsen K.F."/>
            <person name="Lyhne E.K."/>
            <person name="Kogle M.E."/>
            <person name="Kuo A."/>
            <person name="Riley R."/>
            <person name="Clum A."/>
            <person name="Nolan M."/>
            <person name="Lipzen A."/>
            <person name="Salamov A."/>
            <person name="Henrissat B."/>
            <person name="Wiebenga A."/>
            <person name="De Vries R.P."/>
            <person name="Grigoriev I.V."/>
            <person name="Mortensen U.H."/>
            <person name="Andersen M.R."/>
            <person name="Baker S.E."/>
        </authorList>
    </citation>
    <scope>NUCLEOTIDE SEQUENCE [LARGE SCALE GENOMIC DNA]</scope>
    <source>
        <strain evidence="8 9">IBT 23096</strain>
    </source>
</reference>
<dbReference type="GeneID" id="36562030"/>
<dbReference type="GO" id="GO:0005634">
    <property type="term" value="C:nucleus"/>
    <property type="evidence" value="ECO:0007669"/>
    <property type="project" value="UniProtKB-SubCell"/>
</dbReference>
<dbReference type="PANTHER" id="PTHR46910:SF37">
    <property type="entry name" value="ZN(II)2CYS6 TRANSCRIPTION FACTOR (EUROFUNG)"/>
    <property type="match status" value="1"/>
</dbReference>
<evidence type="ECO:0000259" key="7">
    <source>
        <dbReference type="SMART" id="SM00906"/>
    </source>
</evidence>
<comment type="subcellular location">
    <subcellularLocation>
        <location evidence="1">Nucleus</location>
    </subcellularLocation>
</comment>
<keyword evidence="4" id="KW-0804">Transcription</keyword>
<dbReference type="VEuPathDB" id="FungiDB:P170DRAFT_505809"/>
<gene>
    <name evidence="8" type="ORF">P170DRAFT_505809</name>
</gene>
<dbReference type="EMBL" id="MSFO01000001">
    <property type="protein sequence ID" value="PLB55200.1"/>
    <property type="molecule type" value="Genomic_DNA"/>
</dbReference>
<dbReference type="GO" id="GO:0006351">
    <property type="term" value="P:DNA-templated transcription"/>
    <property type="evidence" value="ECO:0007669"/>
    <property type="project" value="InterPro"/>
</dbReference>
<keyword evidence="6" id="KW-0812">Transmembrane</keyword>
<dbReference type="RefSeq" id="XP_024710502.1">
    <property type="nucleotide sequence ID" value="XM_024854324.1"/>
</dbReference>
<keyword evidence="6" id="KW-1133">Transmembrane helix</keyword>
<keyword evidence="2" id="KW-0805">Transcription regulation</keyword>
<evidence type="ECO:0000313" key="8">
    <source>
        <dbReference type="EMBL" id="PLB55200.1"/>
    </source>
</evidence>
<evidence type="ECO:0000256" key="3">
    <source>
        <dbReference type="ARBA" id="ARBA00023125"/>
    </source>
</evidence>
<dbReference type="OrthoDB" id="39175at2759"/>
<dbReference type="GO" id="GO:0008270">
    <property type="term" value="F:zinc ion binding"/>
    <property type="evidence" value="ECO:0007669"/>
    <property type="project" value="InterPro"/>
</dbReference>
<dbReference type="AlphaFoldDB" id="A0A2I2GQP5"/>
<evidence type="ECO:0000256" key="2">
    <source>
        <dbReference type="ARBA" id="ARBA00023015"/>
    </source>
</evidence>
<dbReference type="Pfam" id="PF04082">
    <property type="entry name" value="Fungal_trans"/>
    <property type="match status" value="1"/>
</dbReference>
<protein>
    <recommendedName>
        <fullName evidence="7">Xylanolytic transcriptional activator regulatory domain-containing protein</fullName>
    </recommendedName>
</protein>
<proteinExistence type="predicted"/>
<name>A0A2I2GQP5_9EURO</name>
<feature type="domain" description="Xylanolytic transcriptional activator regulatory" evidence="7">
    <location>
        <begin position="238"/>
        <end position="311"/>
    </location>
</feature>
<evidence type="ECO:0000256" key="6">
    <source>
        <dbReference type="SAM" id="Phobius"/>
    </source>
</evidence>
<dbReference type="Proteomes" id="UP000234275">
    <property type="component" value="Unassembled WGS sequence"/>
</dbReference>
<dbReference type="GO" id="GO:0003677">
    <property type="term" value="F:DNA binding"/>
    <property type="evidence" value="ECO:0007669"/>
    <property type="project" value="UniProtKB-KW"/>
</dbReference>
<feature type="transmembrane region" description="Helical" evidence="6">
    <location>
        <begin position="440"/>
        <end position="462"/>
    </location>
</feature>
<dbReference type="InterPro" id="IPR007219">
    <property type="entry name" value="XnlR_reg_dom"/>
</dbReference>
<evidence type="ECO:0000256" key="5">
    <source>
        <dbReference type="ARBA" id="ARBA00023242"/>
    </source>
</evidence>
<dbReference type="PANTHER" id="PTHR46910">
    <property type="entry name" value="TRANSCRIPTION FACTOR PDR1"/>
    <property type="match status" value="1"/>
</dbReference>
<keyword evidence="6" id="KW-0472">Membrane</keyword>
<keyword evidence="9" id="KW-1185">Reference proteome</keyword>
<dbReference type="STRING" id="1392250.A0A2I2GQP5"/>
<evidence type="ECO:0000256" key="1">
    <source>
        <dbReference type="ARBA" id="ARBA00004123"/>
    </source>
</evidence>
<dbReference type="GO" id="GO:0003700">
    <property type="term" value="F:DNA-binding transcription factor activity"/>
    <property type="evidence" value="ECO:0007669"/>
    <property type="project" value="InterPro"/>
</dbReference>
<comment type="caution">
    <text evidence="8">The sequence shown here is derived from an EMBL/GenBank/DDBJ whole genome shotgun (WGS) entry which is preliminary data.</text>
</comment>
<dbReference type="CDD" id="cd12148">
    <property type="entry name" value="fungal_TF_MHR"/>
    <property type="match status" value="1"/>
</dbReference>